<keyword evidence="3" id="KW-1185">Reference proteome</keyword>
<name>A0A7W7K9K9_9SPHN</name>
<evidence type="ECO:0000313" key="2">
    <source>
        <dbReference type="EMBL" id="MBB4858752.1"/>
    </source>
</evidence>
<organism evidence="2 3">
    <name type="scientific">Novosphingobium chloroacetimidivorans</name>
    <dbReference type="NCBI Taxonomy" id="1428314"/>
    <lineage>
        <taxon>Bacteria</taxon>
        <taxon>Pseudomonadati</taxon>
        <taxon>Pseudomonadota</taxon>
        <taxon>Alphaproteobacteria</taxon>
        <taxon>Sphingomonadales</taxon>
        <taxon>Sphingomonadaceae</taxon>
        <taxon>Novosphingobium</taxon>
    </lineage>
</organism>
<dbReference type="Proteomes" id="UP000555448">
    <property type="component" value="Unassembled WGS sequence"/>
</dbReference>
<evidence type="ECO:0000313" key="3">
    <source>
        <dbReference type="Proteomes" id="UP000555448"/>
    </source>
</evidence>
<dbReference type="GO" id="GO:0032787">
    <property type="term" value="P:monocarboxylic acid metabolic process"/>
    <property type="evidence" value="ECO:0007669"/>
    <property type="project" value="UniProtKB-ARBA"/>
</dbReference>
<dbReference type="PANTHER" id="PTHR42879:SF2">
    <property type="entry name" value="3-OXOACYL-[ACYL-CARRIER-PROTEIN] REDUCTASE FABG"/>
    <property type="match status" value="1"/>
</dbReference>
<proteinExistence type="inferred from homology"/>
<comment type="similarity">
    <text evidence="1">Belongs to the short-chain dehydrogenases/reductases (SDR) family.</text>
</comment>
<dbReference type="InterPro" id="IPR002347">
    <property type="entry name" value="SDR_fam"/>
</dbReference>
<dbReference type="InterPro" id="IPR036291">
    <property type="entry name" value="NAD(P)-bd_dom_sf"/>
</dbReference>
<dbReference type="PANTHER" id="PTHR42879">
    <property type="entry name" value="3-OXOACYL-(ACYL-CARRIER-PROTEIN) REDUCTASE"/>
    <property type="match status" value="1"/>
</dbReference>
<dbReference type="SUPFAM" id="SSF51735">
    <property type="entry name" value="NAD(P)-binding Rossmann-fold domains"/>
    <property type="match status" value="1"/>
</dbReference>
<dbReference type="PRINTS" id="PR00081">
    <property type="entry name" value="GDHRDH"/>
</dbReference>
<dbReference type="Gene3D" id="3.40.50.720">
    <property type="entry name" value="NAD(P)-binding Rossmann-like Domain"/>
    <property type="match status" value="1"/>
</dbReference>
<gene>
    <name evidence="2" type="ORF">HNO88_002078</name>
</gene>
<dbReference type="FunFam" id="3.40.50.720:FF:000084">
    <property type="entry name" value="Short-chain dehydrogenase reductase"/>
    <property type="match status" value="1"/>
</dbReference>
<sequence length="251" mass="25784">MSMEARVAIVTGAASGMGKATALRFARDGHAVGLLDIDGDGADAVTADIIGAGGKAVTLKADLADRGQIEEAVAKARATLGPVTIIVNNAALESFAPVADIVDAEWDKLMNVNLKGAFLLIQTVLSDMVAAGWGRIINVSAFGAQVGAPNMALYTATKGGVISMTRSMAVELGRQGITVNSVSPGFIDTPMARRAIDGDLFPVPYEQIIASYPIPRLGRPEEIAAACAFFASDDAGYVTGQLLGVNGGTAF</sequence>
<dbReference type="PRINTS" id="PR00080">
    <property type="entry name" value="SDRFAMILY"/>
</dbReference>
<dbReference type="NCBIfam" id="NF005559">
    <property type="entry name" value="PRK07231.1"/>
    <property type="match status" value="1"/>
</dbReference>
<dbReference type="AlphaFoldDB" id="A0A7W7K9K9"/>
<dbReference type="PROSITE" id="PS00061">
    <property type="entry name" value="ADH_SHORT"/>
    <property type="match status" value="1"/>
</dbReference>
<comment type="caution">
    <text evidence="2">The sequence shown here is derived from an EMBL/GenBank/DDBJ whole genome shotgun (WGS) entry which is preliminary data.</text>
</comment>
<reference evidence="2 3" key="1">
    <citation type="submission" date="2020-08" db="EMBL/GenBank/DDBJ databases">
        <title>Functional genomics of gut bacteria from endangered species of beetles.</title>
        <authorList>
            <person name="Carlos-Shanley C."/>
        </authorList>
    </citation>
    <scope>NUCLEOTIDE SEQUENCE [LARGE SCALE GENOMIC DNA]</scope>
    <source>
        <strain evidence="2 3">S00245</strain>
    </source>
</reference>
<dbReference type="Pfam" id="PF13561">
    <property type="entry name" value="adh_short_C2"/>
    <property type="match status" value="1"/>
</dbReference>
<accession>A0A7W7K9K9</accession>
<dbReference type="InterPro" id="IPR020904">
    <property type="entry name" value="Sc_DH/Rdtase_CS"/>
</dbReference>
<protein>
    <submittedName>
        <fullName evidence="2">NAD(P)-dependent dehydrogenase (Short-subunit alcohol dehydrogenase family)</fullName>
    </submittedName>
</protein>
<dbReference type="RefSeq" id="WP_184244689.1">
    <property type="nucleotide sequence ID" value="NZ_JACHLR010000007.1"/>
</dbReference>
<dbReference type="EMBL" id="JACHLR010000007">
    <property type="protein sequence ID" value="MBB4858752.1"/>
    <property type="molecule type" value="Genomic_DNA"/>
</dbReference>
<evidence type="ECO:0000256" key="1">
    <source>
        <dbReference type="ARBA" id="ARBA00006484"/>
    </source>
</evidence>
<dbReference type="InterPro" id="IPR050259">
    <property type="entry name" value="SDR"/>
</dbReference>